<accession>A0A0M0JT12</accession>
<organism evidence="4 5">
    <name type="scientific">Chrysochromulina tobinii</name>
    <dbReference type="NCBI Taxonomy" id="1460289"/>
    <lineage>
        <taxon>Eukaryota</taxon>
        <taxon>Haptista</taxon>
        <taxon>Haptophyta</taxon>
        <taxon>Prymnesiophyceae</taxon>
        <taxon>Prymnesiales</taxon>
        <taxon>Chrysochromulinaceae</taxon>
        <taxon>Chrysochromulina</taxon>
    </lineage>
</organism>
<evidence type="ECO:0000313" key="4">
    <source>
        <dbReference type="EMBL" id="KOO29437.1"/>
    </source>
</evidence>
<dbReference type="Pfam" id="PF13637">
    <property type="entry name" value="Ank_4"/>
    <property type="match status" value="1"/>
</dbReference>
<dbReference type="Gene3D" id="1.25.40.20">
    <property type="entry name" value="Ankyrin repeat-containing domain"/>
    <property type="match status" value="2"/>
</dbReference>
<reference evidence="5" key="1">
    <citation type="journal article" date="2015" name="PLoS Genet.">
        <title>Genome Sequence and Transcriptome Analyses of Chrysochromulina tobin: Metabolic Tools for Enhanced Algal Fitness in the Prominent Order Prymnesiales (Haptophyceae).</title>
        <authorList>
            <person name="Hovde B.T."/>
            <person name="Deodato C.R."/>
            <person name="Hunsperger H.M."/>
            <person name="Ryken S.A."/>
            <person name="Yost W."/>
            <person name="Jha R.K."/>
            <person name="Patterson J."/>
            <person name="Monnat R.J. Jr."/>
            <person name="Barlow S.B."/>
            <person name="Starkenburg S.R."/>
            <person name="Cattolico R.A."/>
        </authorList>
    </citation>
    <scope>NUCLEOTIDE SEQUENCE</scope>
    <source>
        <strain evidence="5">CCMP291</strain>
    </source>
</reference>
<dbReference type="InterPro" id="IPR050889">
    <property type="entry name" value="Dendritic_Spine_Reg/Scaffold"/>
</dbReference>
<dbReference type="OrthoDB" id="194358at2759"/>
<name>A0A0M0JT12_9EUKA</name>
<gene>
    <name evidence="4" type="ORF">Ctob_012992</name>
</gene>
<dbReference type="SUPFAM" id="SSF48403">
    <property type="entry name" value="Ankyrin repeat"/>
    <property type="match status" value="1"/>
</dbReference>
<sequence>MVGYLIDGGADKNATASSGSFSPLHIAASVGNADIVCVLAEKGAALEQLAAHGLTALMAAAQHGHADVVEVLIKAGANINHSSANGVMALHLSSSEGHIETVEALIAGGADIDRATDTGYTAIEFSAFHGQHKTSQLLAMHGAAYGDALELAMAQAAPWSPDTHEIMPTTARSRARELLGIGYALARSNLSGCRVDAHALVDVWTAFVLPYAITR</sequence>
<evidence type="ECO:0000313" key="5">
    <source>
        <dbReference type="Proteomes" id="UP000037460"/>
    </source>
</evidence>
<keyword evidence="1" id="KW-0677">Repeat</keyword>
<keyword evidence="5" id="KW-1185">Reference proteome</keyword>
<evidence type="ECO:0000256" key="2">
    <source>
        <dbReference type="ARBA" id="ARBA00023043"/>
    </source>
</evidence>
<feature type="repeat" description="ANK" evidence="3">
    <location>
        <begin position="85"/>
        <end position="117"/>
    </location>
</feature>
<dbReference type="PANTHER" id="PTHR24166">
    <property type="entry name" value="ROLLING PEBBLES, ISOFORM B"/>
    <property type="match status" value="1"/>
</dbReference>
<dbReference type="PROSITE" id="PS50297">
    <property type="entry name" value="ANK_REP_REGION"/>
    <property type="match status" value="3"/>
</dbReference>
<dbReference type="PROSITE" id="PS50088">
    <property type="entry name" value="ANK_REPEAT"/>
    <property type="match status" value="3"/>
</dbReference>
<dbReference type="InterPro" id="IPR036770">
    <property type="entry name" value="Ankyrin_rpt-contain_sf"/>
</dbReference>
<comment type="caution">
    <text evidence="4">The sequence shown here is derived from an EMBL/GenBank/DDBJ whole genome shotgun (WGS) entry which is preliminary data.</text>
</comment>
<dbReference type="InterPro" id="IPR002110">
    <property type="entry name" value="Ankyrin_rpt"/>
</dbReference>
<dbReference type="PRINTS" id="PR01415">
    <property type="entry name" value="ANKYRIN"/>
</dbReference>
<dbReference type="Pfam" id="PF12796">
    <property type="entry name" value="Ank_2"/>
    <property type="match status" value="1"/>
</dbReference>
<keyword evidence="2 3" id="KW-0040">ANK repeat</keyword>
<feature type="repeat" description="ANK" evidence="3">
    <location>
        <begin position="52"/>
        <end position="84"/>
    </location>
</feature>
<dbReference type="SMART" id="SM00248">
    <property type="entry name" value="ANK"/>
    <property type="match status" value="4"/>
</dbReference>
<evidence type="ECO:0000256" key="1">
    <source>
        <dbReference type="ARBA" id="ARBA00022737"/>
    </source>
</evidence>
<protein>
    <submittedName>
        <fullName evidence="4">Ankyrin repeat protein</fullName>
    </submittedName>
</protein>
<proteinExistence type="predicted"/>
<dbReference type="EMBL" id="JWZX01002416">
    <property type="protein sequence ID" value="KOO29437.1"/>
    <property type="molecule type" value="Genomic_DNA"/>
</dbReference>
<evidence type="ECO:0000256" key="3">
    <source>
        <dbReference type="PROSITE-ProRule" id="PRU00023"/>
    </source>
</evidence>
<dbReference type="PANTHER" id="PTHR24166:SF48">
    <property type="entry name" value="PROTEIN VAPYRIN"/>
    <property type="match status" value="1"/>
</dbReference>
<dbReference type="AlphaFoldDB" id="A0A0M0JT12"/>
<feature type="repeat" description="ANK" evidence="3">
    <location>
        <begin position="19"/>
        <end position="51"/>
    </location>
</feature>
<dbReference type="Proteomes" id="UP000037460">
    <property type="component" value="Unassembled WGS sequence"/>
</dbReference>